<evidence type="ECO:0000256" key="6">
    <source>
        <dbReference type="ARBA" id="ARBA00022824"/>
    </source>
</evidence>
<dbReference type="GO" id="GO:0005506">
    <property type="term" value="F:iron ion binding"/>
    <property type="evidence" value="ECO:0007669"/>
    <property type="project" value="InterPro"/>
</dbReference>
<keyword evidence="7" id="KW-0492">Microsome</keyword>
<reference evidence="13 14" key="1">
    <citation type="journal article" date="2023" name="J. Hered.">
        <title>Chromosome-level genome of the wood stork (Mycteria americana) provides insight into avian chromosome evolution.</title>
        <authorList>
            <person name="Flamio R. Jr."/>
            <person name="Ramstad K.M."/>
        </authorList>
    </citation>
    <scope>NUCLEOTIDE SEQUENCE [LARGE SCALE GENOMIC DNA]</scope>
    <source>
        <strain evidence="13">JAX WOST 10</strain>
    </source>
</reference>
<keyword evidence="14" id="KW-1185">Reference proteome</keyword>
<comment type="cofactor">
    <cofactor evidence="1 12">
        <name>heme</name>
        <dbReference type="ChEBI" id="CHEBI:30413"/>
    </cofactor>
</comment>
<keyword evidence="4 12" id="KW-0349">Heme</keyword>
<gene>
    <name evidence="13" type="ORF">QYF61_003046</name>
</gene>
<evidence type="ECO:0000256" key="12">
    <source>
        <dbReference type="PIRSR" id="PIRSR602401-1"/>
    </source>
</evidence>
<evidence type="ECO:0000313" key="13">
    <source>
        <dbReference type="EMBL" id="KAK4823537.1"/>
    </source>
</evidence>
<evidence type="ECO:0000256" key="10">
    <source>
        <dbReference type="ARBA" id="ARBA00023033"/>
    </source>
</evidence>
<dbReference type="PANTHER" id="PTHR24300:SF319">
    <property type="entry name" value="CYTOCHROME P450, FAMILY 2, SUBFAMILY AC, POLYPEPTIDE 1"/>
    <property type="match status" value="1"/>
</dbReference>
<keyword evidence="5 12" id="KW-0479">Metal-binding</keyword>
<comment type="subcellular location">
    <subcellularLocation>
        <location evidence="2">Microsome membrane</location>
    </subcellularLocation>
</comment>
<dbReference type="InterPro" id="IPR017972">
    <property type="entry name" value="Cyt_P450_CS"/>
</dbReference>
<dbReference type="GO" id="GO:0005737">
    <property type="term" value="C:cytoplasm"/>
    <property type="evidence" value="ECO:0007669"/>
    <property type="project" value="TreeGrafter"/>
</dbReference>
<dbReference type="GO" id="GO:0046222">
    <property type="term" value="P:aflatoxin metabolic process"/>
    <property type="evidence" value="ECO:0007669"/>
    <property type="project" value="UniProtKB-ARBA"/>
</dbReference>
<evidence type="ECO:0000256" key="11">
    <source>
        <dbReference type="ARBA" id="ARBA00023136"/>
    </source>
</evidence>
<keyword evidence="11" id="KW-0472">Membrane</keyword>
<evidence type="ECO:0000256" key="9">
    <source>
        <dbReference type="ARBA" id="ARBA00023004"/>
    </source>
</evidence>
<dbReference type="FunFam" id="1.10.630.10:FF:000010">
    <property type="entry name" value="cytochrome P450 2W1 isoform X2"/>
    <property type="match status" value="2"/>
</dbReference>
<comment type="caution">
    <text evidence="13">The sequence shown here is derived from an EMBL/GenBank/DDBJ whole genome shotgun (WGS) entry which is preliminary data.</text>
</comment>
<keyword evidence="6" id="KW-0256">Endoplasmic reticulum</keyword>
<dbReference type="PRINTS" id="PR00385">
    <property type="entry name" value="P450"/>
</dbReference>
<evidence type="ECO:0000256" key="1">
    <source>
        <dbReference type="ARBA" id="ARBA00001971"/>
    </source>
</evidence>
<dbReference type="SUPFAM" id="SSF48264">
    <property type="entry name" value="Cytochrome P450"/>
    <property type="match status" value="2"/>
</dbReference>
<protein>
    <recommendedName>
        <fullName evidence="15">Cytochrome P450</fullName>
    </recommendedName>
</protein>
<dbReference type="GO" id="GO:0020037">
    <property type="term" value="F:heme binding"/>
    <property type="evidence" value="ECO:0007669"/>
    <property type="project" value="InterPro"/>
</dbReference>
<dbReference type="EMBL" id="JAUNZN010000003">
    <property type="protein sequence ID" value="KAK4823537.1"/>
    <property type="molecule type" value="Genomic_DNA"/>
</dbReference>
<dbReference type="GO" id="GO:0006082">
    <property type="term" value="P:organic acid metabolic process"/>
    <property type="evidence" value="ECO:0007669"/>
    <property type="project" value="TreeGrafter"/>
</dbReference>
<dbReference type="Proteomes" id="UP001333110">
    <property type="component" value="Unassembled WGS sequence"/>
</dbReference>
<keyword evidence="10" id="KW-0503">Monooxygenase</keyword>
<evidence type="ECO:0000313" key="14">
    <source>
        <dbReference type="Proteomes" id="UP001333110"/>
    </source>
</evidence>
<organism evidence="13 14">
    <name type="scientific">Mycteria americana</name>
    <name type="common">Wood stork</name>
    <dbReference type="NCBI Taxonomy" id="33587"/>
    <lineage>
        <taxon>Eukaryota</taxon>
        <taxon>Metazoa</taxon>
        <taxon>Chordata</taxon>
        <taxon>Craniata</taxon>
        <taxon>Vertebrata</taxon>
        <taxon>Euteleostomi</taxon>
        <taxon>Archelosauria</taxon>
        <taxon>Archosauria</taxon>
        <taxon>Dinosauria</taxon>
        <taxon>Saurischia</taxon>
        <taxon>Theropoda</taxon>
        <taxon>Coelurosauria</taxon>
        <taxon>Aves</taxon>
        <taxon>Neognathae</taxon>
        <taxon>Neoaves</taxon>
        <taxon>Aequornithes</taxon>
        <taxon>Ciconiiformes</taxon>
        <taxon>Ciconiidae</taxon>
        <taxon>Mycteria</taxon>
    </lineage>
</organism>
<dbReference type="AlphaFoldDB" id="A0AAN7NWB4"/>
<name>A0AAN7NWB4_MYCAM</name>
<comment type="similarity">
    <text evidence="3">Belongs to the cytochrome P450 family.</text>
</comment>
<dbReference type="Gene3D" id="1.10.630.10">
    <property type="entry name" value="Cytochrome P450"/>
    <property type="match status" value="2"/>
</dbReference>
<evidence type="ECO:0000256" key="4">
    <source>
        <dbReference type="ARBA" id="ARBA00022617"/>
    </source>
</evidence>
<dbReference type="InterPro" id="IPR001128">
    <property type="entry name" value="Cyt_P450"/>
</dbReference>
<dbReference type="CDD" id="cd20664">
    <property type="entry name" value="CYP2K"/>
    <property type="match status" value="1"/>
</dbReference>
<evidence type="ECO:0000256" key="3">
    <source>
        <dbReference type="ARBA" id="ARBA00010617"/>
    </source>
</evidence>
<dbReference type="PANTHER" id="PTHR24300">
    <property type="entry name" value="CYTOCHROME P450 508A4-RELATED"/>
    <property type="match status" value="1"/>
</dbReference>
<dbReference type="PRINTS" id="PR00463">
    <property type="entry name" value="EP450I"/>
</dbReference>
<feature type="binding site" description="axial binding residue" evidence="12">
    <location>
        <position position="395"/>
    </location>
    <ligand>
        <name>heme</name>
        <dbReference type="ChEBI" id="CHEBI:30413"/>
    </ligand>
    <ligandPart>
        <name>Fe</name>
        <dbReference type="ChEBI" id="CHEBI:18248"/>
    </ligandPart>
</feature>
<dbReference type="InterPro" id="IPR008069">
    <property type="entry name" value="Cyt_P450_E_grp-I_CYP2D-like"/>
</dbReference>
<dbReference type="Pfam" id="PF00067">
    <property type="entry name" value="p450"/>
    <property type="match status" value="2"/>
</dbReference>
<evidence type="ECO:0000256" key="2">
    <source>
        <dbReference type="ARBA" id="ARBA00004524"/>
    </source>
</evidence>
<evidence type="ECO:0000256" key="7">
    <source>
        <dbReference type="ARBA" id="ARBA00022848"/>
    </source>
</evidence>
<keyword evidence="9 12" id="KW-0408">Iron</keyword>
<evidence type="ECO:0000256" key="8">
    <source>
        <dbReference type="ARBA" id="ARBA00023002"/>
    </source>
</evidence>
<dbReference type="PRINTS" id="PR01686">
    <property type="entry name" value="EP450ICYP2D"/>
</dbReference>
<accession>A0AAN7NWB4</accession>
<keyword evidence="8" id="KW-0560">Oxidoreductase</keyword>
<dbReference type="GO" id="GO:0006805">
    <property type="term" value="P:xenobiotic metabolic process"/>
    <property type="evidence" value="ECO:0007669"/>
    <property type="project" value="TreeGrafter"/>
</dbReference>
<dbReference type="PROSITE" id="PS00086">
    <property type="entry name" value="CYTOCHROME_P450"/>
    <property type="match status" value="2"/>
</dbReference>
<dbReference type="InterPro" id="IPR002401">
    <property type="entry name" value="Cyt_P450_E_grp-I"/>
</dbReference>
<evidence type="ECO:0000256" key="5">
    <source>
        <dbReference type="ARBA" id="ARBA00022723"/>
    </source>
</evidence>
<proteinExistence type="inferred from homology"/>
<dbReference type="InterPro" id="IPR050182">
    <property type="entry name" value="Cytochrome_P450_fam2"/>
</dbReference>
<dbReference type="GO" id="GO:0016712">
    <property type="term" value="F:oxidoreductase activity, acting on paired donors, with incorporation or reduction of molecular oxygen, reduced flavin or flavoprotein as one donor, and incorporation of one atom of oxygen"/>
    <property type="evidence" value="ECO:0007669"/>
    <property type="project" value="InterPro"/>
</dbReference>
<sequence length="971" mass="111066">MTSKVPFQSQPLCENQEHLSKTYGSVFSIQMGLRKVVVLSGYETVKEALVNQADAFAGRPKIPVIEETGKGKGVIFSDGENWKVMRRFTLTTLRDFGMGKKAIEDRVVEEYRCLADTIEAQKGKPLEMTLMMNAAVANVIVSILLGKRYDYEDPTFKRLLSLVNENVRLFGTPLVSMYNMFPVLGFLLKGHKIFIQNVKEINAFIKVTFTEYLKALDRNDQRSFIDTFLVRQQEENGKANGYFHNENLTEVVRNLFTAGMETTSTTLRWGLLLMMKYPEIQKKVQEEIEQVIGSSPPRIEHRTQMPYTDAVVHEIQRFANILPLNLPHETTEDVTLKGYFIPKGTYIVPLLASVLRDKSQWEKPDIFYPEHFLDSEGKFVKKDAFMPFSAGRRICAGETLAKMELFLFFTSLLQRFTFHPPPGVSISDLDLSPSIGITIPPVTHERHLNRLERWTDRNLMKFNKERCKVLHLERNNLRHQYMLGVTHLESSSTEKDLRVLVDTKLNMRQQCAIATKKAIGILDCIRKCYQQLSKVYGPVFSVQMGQRKIVVISGYETVKEALVNQADAFAERPKIPIFEDLTRGNGIVFAHGENWKVMRRFTLTTLRDFGMGKRAIEDRIVEEYGYLADTIGSQEGKPFDASKIINAAVANIIVSILLGKRFDYKDSRFVRLLHLTNESMRLAGHPLVTIYNIFPHLGFLLRANKTLLQNRDEFHAYVQVNFVECLKTLDKNDRRSFIDAFLVKQQEEKSTTNGYFHKGNLQSLVSNLFTAGVETISTTLNWSFLLMLKYPEIQKLILSSGKVQEEIEQVIGSNPPRIEHRTQMPYTDAVIHEIQRFANILPLDLPHETAADVTLKGYFIPKGTYIIPLLTSVLQDKSQWEKPDVFYPEHFLDANGKFVKKDAFMPFSAGRRICAGETLAKMELFLFFTSLLQRFTFHPPPGVSISDLDLSPAISFNVIPKPYKMCAVTRL</sequence>
<dbReference type="InterPro" id="IPR036396">
    <property type="entry name" value="Cyt_P450_sf"/>
</dbReference>
<evidence type="ECO:0008006" key="15">
    <source>
        <dbReference type="Google" id="ProtNLM"/>
    </source>
</evidence>